<feature type="transmembrane region" description="Helical" evidence="1">
    <location>
        <begin position="180"/>
        <end position="202"/>
    </location>
</feature>
<proteinExistence type="predicted"/>
<keyword evidence="1" id="KW-1133">Transmembrane helix</keyword>
<dbReference type="SUPFAM" id="SSF53335">
    <property type="entry name" value="S-adenosyl-L-methionine-dependent methyltransferases"/>
    <property type="match status" value="1"/>
</dbReference>
<dbReference type="InterPro" id="IPR004951">
    <property type="entry name" value="DUF268_CAE_spp"/>
</dbReference>
<dbReference type="InterPro" id="IPR029063">
    <property type="entry name" value="SAM-dependent_MTases_sf"/>
</dbReference>
<gene>
    <name evidence="2" type="ORF">METZ01_LOCUS352873</name>
</gene>
<protein>
    <recommendedName>
        <fullName evidence="3">DUF268 domain-containing protein</fullName>
    </recommendedName>
</protein>
<dbReference type="EMBL" id="UINC01123507">
    <property type="protein sequence ID" value="SVD00019.1"/>
    <property type="molecule type" value="Genomic_DNA"/>
</dbReference>
<evidence type="ECO:0000256" key="1">
    <source>
        <dbReference type="SAM" id="Phobius"/>
    </source>
</evidence>
<organism evidence="2">
    <name type="scientific">marine metagenome</name>
    <dbReference type="NCBI Taxonomy" id="408172"/>
    <lineage>
        <taxon>unclassified sequences</taxon>
        <taxon>metagenomes</taxon>
        <taxon>ecological metagenomes</taxon>
    </lineage>
</organism>
<keyword evidence="1" id="KW-0472">Membrane</keyword>
<dbReference type="AlphaFoldDB" id="A0A382RQQ8"/>
<reference evidence="2" key="1">
    <citation type="submission" date="2018-05" db="EMBL/GenBank/DDBJ databases">
        <authorList>
            <person name="Lanie J.A."/>
            <person name="Ng W.-L."/>
            <person name="Kazmierczak K.M."/>
            <person name="Andrzejewski T.M."/>
            <person name="Davidsen T.M."/>
            <person name="Wayne K.J."/>
            <person name="Tettelin H."/>
            <person name="Glass J.I."/>
            <person name="Rusch D."/>
            <person name="Podicherti R."/>
            <person name="Tsui H.-C.T."/>
            <person name="Winkler M.E."/>
        </authorList>
    </citation>
    <scope>NUCLEOTIDE SEQUENCE</scope>
</reference>
<feature type="transmembrane region" description="Helical" evidence="1">
    <location>
        <begin position="6"/>
        <end position="29"/>
    </location>
</feature>
<evidence type="ECO:0008006" key="3">
    <source>
        <dbReference type="Google" id="ProtNLM"/>
    </source>
</evidence>
<keyword evidence="1" id="KW-0812">Transmembrane</keyword>
<sequence length="255" mass="29153">MKKLLSKISLVFFFFGVDLMRIYSFRFFIRFLRDRSRFKKLGGKISHIMPEFGDFSEAAGKAKGHYFHQDLFVSSLIRKESPKRHIDIGSRIDGFVAHVASFREIEVLDIRKLEQSVHKNIVFQQQDITKEDEKLVSCTDSLSCLHALEHFGLGRYGDNVDPQGHIKGYKNLVKMLKDEGLLYISFPIAAVSVVCFNTHRIFEPSEVLTWSDEMSLKLFAFVDDCGDLHTSADVGKLPKLDYGCGIYVLKKIKGC</sequence>
<name>A0A382RQQ8_9ZZZZ</name>
<accession>A0A382RQQ8</accession>
<dbReference type="Pfam" id="PF03269">
    <property type="entry name" value="DUF268"/>
    <property type="match status" value="1"/>
</dbReference>
<evidence type="ECO:0000313" key="2">
    <source>
        <dbReference type="EMBL" id="SVD00019.1"/>
    </source>
</evidence>